<organism evidence="1 2">
    <name type="scientific">Boeremia exigua</name>
    <dbReference type="NCBI Taxonomy" id="749465"/>
    <lineage>
        <taxon>Eukaryota</taxon>
        <taxon>Fungi</taxon>
        <taxon>Dikarya</taxon>
        <taxon>Ascomycota</taxon>
        <taxon>Pezizomycotina</taxon>
        <taxon>Dothideomycetes</taxon>
        <taxon>Pleosporomycetidae</taxon>
        <taxon>Pleosporales</taxon>
        <taxon>Pleosporineae</taxon>
        <taxon>Didymellaceae</taxon>
        <taxon>Boeremia</taxon>
    </lineage>
</organism>
<comment type="caution">
    <text evidence="1">The sequence shown here is derived from an EMBL/GenBank/DDBJ whole genome shotgun (WGS) entry which is preliminary data.</text>
</comment>
<keyword evidence="2" id="KW-1185">Reference proteome</keyword>
<protein>
    <submittedName>
        <fullName evidence="1">Uncharacterized protein</fullName>
    </submittedName>
</protein>
<name>A0ACC2IH54_9PLEO</name>
<reference evidence="1" key="1">
    <citation type="submission" date="2022-11" db="EMBL/GenBank/DDBJ databases">
        <title>Genome Sequence of Boeremia exigua.</title>
        <authorList>
            <person name="Buettner E."/>
        </authorList>
    </citation>
    <scope>NUCLEOTIDE SEQUENCE</scope>
    <source>
        <strain evidence="1">CU02</strain>
    </source>
</reference>
<accession>A0ACC2IH54</accession>
<dbReference type="EMBL" id="JAPHNI010000188">
    <property type="protein sequence ID" value="KAJ8114526.1"/>
    <property type="molecule type" value="Genomic_DNA"/>
</dbReference>
<dbReference type="Proteomes" id="UP001153331">
    <property type="component" value="Unassembled WGS sequence"/>
</dbReference>
<proteinExistence type="predicted"/>
<gene>
    <name evidence="1" type="ORF">OPT61_g3613</name>
</gene>
<evidence type="ECO:0000313" key="2">
    <source>
        <dbReference type="Proteomes" id="UP001153331"/>
    </source>
</evidence>
<sequence>MLLVVETKLIRVEFATWSHTLPEDEYTDSSCASGWPIEYQPFDAQYSLRPKSLRKKAARYLRQGCAMLKYGLTPSRRRKPPVDTGLECSSQRISELDGTSVVSQLGCTSSLPLSSCGPRSGNEVAFIAATGISPHGFHHETSVADTNFNIVCGIATTDPIVELPATEFIPVAVYTSFPPQTQSQAAEHHKTARLMSKEMTRWSPDISSNDLDPVSVTLWQSEFMSRFPHTHFGDPPRATSCNAFNQNTAIQPSATPRFCFCDFHKRQQIRSGPRDSNSTLQQTSRSQTMLDSVIYDSRDLHLDIALEGVTDERSHEPDNCPALSNTEQSAFLGPPTPKPGMSGTMTFYGNLGHVQYHRALTPSKKLAKPQDYGGHCNGFEHPYLTCPTNAFAVDKSYTSGSTAGEHVEYEEARDKPSQCINPSCPTNPHIPDWHAEAMFDTTLVRTTSHSIGLHGIELPIRSSSVSIQHMQTSTSLGIMLQRSASTPMEFLSAGKGEYRQPLSPLPITTHHRTTTAPGSENIFCNEQDLKVNDHTTGSLGRQFPSGSSSLQQTLSS</sequence>
<evidence type="ECO:0000313" key="1">
    <source>
        <dbReference type="EMBL" id="KAJ8114526.1"/>
    </source>
</evidence>